<feature type="domain" description="MASE1" evidence="6">
    <location>
        <begin position="14"/>
        <end position="124"/>
    </location>
</feature>
<evidence type="ECO:0000313" key="7">
    <source>
        <dbReference type="EMBL" id="EON91639.1"/>
    </source>
</evidence>
<dbReference type="EMBL" id="ASAD01000014">
    <property type="protein sequence ID" value="EON91639.1"/>
    <property type="molecule type" value="Genomic_DNA"/>
</dbReference>
<feature type="non-terminal residue" evidence="7">
    <location>
        <position position="125"/>
    </location>
</feature>
<evidence type="ECO:0000256" key="5">
    <source>
        <dbReference type="ARBA" id="ARBA00023136"/>
    </source>
</evidence>
<evidence type="ECO:0000256" key="2">
    <source>
        <dbReference type="ARBA" id="ARBA00022475"/>
    </source>
</evidence>
<keyword evidence="2" id="KW-1003">Cell membrane</keyword>
<keyword evidence="8" id="KW-1185">Reference proteome</keyword>
<evidence type="ECO:0000256" key="3">
    <source>
        <dbReference type="ARBA" id="ARBA00022692"/>
    </source>
</evidence>
<accession>R8AZ90</accession>
<evidence type="ECO:0000259" key="6">
    <source>
        <dbReference type="Pfam" id="PF05231"/>
    </source>
</evidence>
<comment type="caution">
    <text evidence="7">The sequence shown here is derived from an EMBL/GenBank/DDBJ whole genome shotgun (WGS) entry which is preliminary data.</text>
</comment>
<evidence type="ECO:0000256" key="4">
    <source>
        <dbReference type="ARBA" id="ARBA00022989"/>
    </source>
</evidence>
<keyword evidence="5" id="KW-0472">Membrane</keyword>
<proteinExistence type="predicted"/>
<dbReference type="eggNOG" id="COG3447">
    <property type="taxonomic scope" value="Bacteria"/>
</dbReference>
<gene>
    <name evidence="7" type="ORF">MARLIPOL_13044</name>
</gene>
<dbReference type="Proteomes" id="UP000016540">
    <property type="component" value="Unassembled WGS sequence"/>
</dbReference>
<dbReference type="InterPro" id="IPR007895">
    <property type="entry name" value="MASE1"/>
</dbReference>
<dbReference type="RefSeq" id="WP_012138704.1">
    <property type="nucleotide sequence ID" value="NZ_KE007326.1"/>
</dbReference>
<name>R8AZ90_9GAMM</name>
<evidence type="ECO:0000313" key="8">
    <source>
        <dbReference type="Proteomes" id="UP000016540"/>
    </source>
</evidence>
<dbReference type="AlphaFoldDB" id="R8AZ90"/>
<evidence type="ECO:0000256" key="1">
    <source>
        <dbReference type="ARBA" id="ARBA00004651"/>
    </source>
</evidence>
<reference evidence="7 8" key="1">
    <citation type="journal article" date="2013" name="Genome Announc.">
        <title>Draft Genome Sequence of the Moderately Halophilic Bacterium Marinobacter lipolyticus Strain SM19.</title>
        <authorList>
            <person name="Papke R.T."/>
            <person name="de la Haba R.R."/>
            <person name="Infante-Dominguez C."/>
            <person name="Perez D."/>
            <person name="Sanchez-Porro C."/>
            <person name="Lapierre P."/>
            <person name="Ventosa A."/>
        </authorList>
    </citation>
    <scope>NUCLEOTIDE SEQUENCE [LARGE SCALE GENOMIC DNA]</scope>
    <source>
        <strain evidence="7 8">SM19</strain>
    </source>
</reference>
<organism evidence="7 8">
    <name type="scientific">Marinobacter lipolyticus SM19</name>
    <dbReference type="NCBI Taxonomy" id="1318628"/>
    <lineage>
        <taxon>Bacteria</taxon>
        <taxon>Pseudomonadati</taxon>
        <taxon>Pseudomonadota</taxon>
        <taxon>Gammaproteobacteria</taxon>
        <taxon>Pseudomonadales</taxon>
        <taxon>Marinobacteraceae</taxon>
        <taxon>Marinobacter</taxon>
    </lineage>
</organism>
<dbReference type="HOGENOM" id="CLU_2082043_0_0_6"/>
<sequence length="125" mass="13609">MVPNVLSHPLFRAVIVGLLYYSGAWIGVHQTITPDGIAVLWPPNAVLLTAFLTSPRKQWPLYALAALTAECLADIPAFPLWAALSFGTVNILETVIATLMIQQLAGKQFRFDSLKSALVFFISAP</sequence>
<comment type="subcellular location">
    <subcellularLocation>
        <location evidence="1">Cell membrane</location>
        <topology evidence="1">Multi-pass membrane protein</topology>
    </subcellularLocation>
</comment>
<dbReference type="Pfam" id="PF05231">
    <property type="entry name" value="MASE1"/>
    <property type="match status" value="1"/>
</dbReference>
<keyword evidence="3" id="KW-0812">Transmembrane</keyword>
<dbReference type="STRING" id="1318628.MARLIPOL_13044"/>
<keyword evidence="4" id="KW-1133">Transmembrane helix</keyword>
<protein>
    <submittedName>
        <fullName evidence="7">Diguanylate cyclase</fullName>
    </submittedName>
</protein>
<dbReference type="GO" id="GO:0005886">
    <property type="term" value="C:plasma membrane"/>
    <property type="evidence" value="ECO:0007669"/>
    <property type="project" value="UniProtKB-SubCell"/>
</dbReference>